<dbReference type="Pfam" id="PF24983">
    <property type="entry name" value="DUF7774"/>
    <property type="match status" value="1"/>
</dbReference>
<proteinExistence type="predicted"/>
<keyword evidence="4" id="KW-1185">Reference proteome</keyword>
<feature type="compositionally biased region" description="Basic and acidic residues" evidence="1">
    <location>
        <begin position="240"/>
        <end position="282"/>
    </location>
</feature>
<feature type="compositionally biased region" description="Basic residues" evidence="1">
    <location>
        <begin position="283"/>
        <end position="299"/>
    </location>
</feature>
<organism evidence="3 4">
    <name type="scientific">Caenorhabditis angaria</name>
    <dbReference type="NCBI Taxonomy" id="860376"/>
    <lineage>
        <taxon>Eukaryota</taxon>
        <taxon>Metazoa</taxon>
        <taxon>Ecdysozoa</taxon>
        <taxon>Nematoda</taxon>
        <taxon>Chromadorea</taxon>
        <taxon>Rhabditida</taxon>
        <taxon>Rhabditina</taxon>
        <taxon>Rhabditomorpha</taxon>
        <taxon>Rhabditoidea</taxon>
        <taxon>Rhabditidae</taxon>
        <taxon>Peloderinae</taxon>
        <taxon>Caenorhabditis</taxon>
    </lineage>
</organism>
<comment type="caution">
    <text evidence="3">The sequence shown here is derived from an EMBL/GenBank/DDBJ whole genome shotgun (WGS) entry which is preliminary data.</text>
</comment>
<feature type="region of interest" description="Disordered" evidence="1">
    <location>
        <begin position="240"/>
        <end position="299"/>
    </location>
</feature>
<dbReference type="PANTHER" id="PTHR38630:SF1">
    <property type="entry name" value="DEK_C DOMAIN-CONTAINING PROTEIN-RELATED"/>
    <property type="match status" value="1"/>
</dbReference>
<accession>A0A9P1MVQ5</accession>
<evidence type="ECO:0000313" key="3">
    <source>
        <dbReference type="EMBL" id="CAI5442029.1"/>
    </source>
</evidence>
<protein>
    <recommendedName>
        <fullName evidence="2">DUF7774 domain-containing protein</fullName>
    </recommendedName>
</protein>
<dbReference type="OrthoDB" id="5876090at2759"/>
<feature type="domain" description="DUF7774" evidence="2">
    <location>
        <begin position="100"/>
        <end position="191"/>
    </location>
</feature>
<evidence type="ECO:0000256" key="1">
    <source>
        <dbReference type="SAM" id="MobiDB-lite"/>
    </source>
</evidence>
<dbReference type="Proteomes" id="UP001152747">
    <property type="component" value="Unassembled WGS sequence"/>
</dbReference>
<sequence>MSDRNFKLLQMFNDYLDNNKNLPSAMSSQQNIPDCPVLLNMSEEEKTRITIRKILDEEQEVYEQYQPFRPVLLNEVDYELKWFLKYNPSLNQEQPRESLILGKKLLQLIIKAQLFEAHSFKSDDVRILYCFFTEIKQPPTLKLIEVLDGIFSAALQQICTFSDRVSVMIDYQVREFIRDPNRAKRSILKSMLRHPELIPECWGSEAAQVRWRDGKEIERLRAIEEEKERQIVIAKELEEKEKKEREEKEKEEKEKEEKEKEEKEKEEKEKIKDKKKEEEKEEKKRKKRKRKRRKGEGKS</sequence>
<dbReference type="AlphaFoldDB" id="A0A9P1MVQ5"/>
<evidence type="ECO:0000259" key="2">
    <source>
        <dbReference type="Pfam" id="PF24983"/>
    </source>
</evidence>
<gene>
    <name evidence="3" type="ORF">CAMP_LOCUS4666</name>
</gene>
<dbReference type="PANTHER" id="PTHR38630">
    <property type="entry name" value="PROTEIN CBG12780"/>
    <property type="match status" value="1"/>
</dbReference>
<evidence type="ECO:0000313" key="4">
    <source>
        <dbReference type="Proteomes" id="UP001152747"/>
    </source>
</evidence>
<reference evidence="3" key="1">
    <citation type="submission" date="2022-11" db="EMBL/GenBank/DDBJ databases">
        <authorList>
            <person name="Kikuchi T."/>
        </authorList>
    </citation>
    <scope>NUCLEOTIDE SEQUENCE</scope>
    <source>
        <strain evidence="3">PS1010</strain>
    </source>
</reference>
<dbReference type="InterPro" id="IPR056676">
    <property type="entry name" value="DUF7774"/>
</dbReference>
<name>A0A9P1MVQ5_9PELO</name>
<dbReference type="EMBL" id="CANHGI010000002">
    <property type="protein sequence ID" value="CAI5442029.1"/>
    <property type="molecule type" value="Genomic_DNA"/>
</dbReference>